<keyword evidence="3" id="KW-0963">Cytoplasm</keyword>
<evidence type="ECO:0000256" key="1">
    <source>
        <dbReference type="ARBA" id="ARBA00004496"/>
    </source>
</evidence>
<name>A0AA46TLQ1_9ACTN</name>
<evidence type="ECO:0000313" key="10">
    <source>
        <dbReference type="Proteomes" id="UP001164390"/>
    </source>
</evidence>
<sequence>MSQTQTSRMAAAIRNARFTVHRNGFDQDEVLRYLDALADTIEQQEQEITTLRDEREANGETAINERAVLMFSEAQKISDNLIDEAVTHARDLMASARTQQREIVKEAQDTAESLVRQSDAVTDDGTVVGYDRQVPEIEYVRTFAKVAQVQLRAVLDALNEQVETLGEVPRLGDQREITRGAFPDKSA</sequence>
<evidence type="ECO:0000256" key="2">
    <source>
        <dbReference type="ARBA" id="ARBA00018787"/>
    </source>
</evidence>
<evidence type="ECO:0000256" key="7">
    <source>
        <dbReference type="ARBA" id="ARBA00031737"/>
    </source>
</evidence>
<dbReference type="RefSeq" id="WP_271636403.1">
    <property type="nucleotide sequence ID" value="NZ_CP094970.1"/>
</dbReference>
<feature type="coiled-coil region" evidence="8">
    <location>
        <begin position="34"/>
        <end position="61"/>
    </location>
</feature>
<gene>
    <name evidence="9" type="ORF">L0C25_10275</name>
</gene>
<keyword evidence="4" id="KW-0132">Cell division</keyword>
<keyword evidence="5 8" id="KW-0175">Coiled coil</keyword>
<keyword evidence="10" id="KW-1185">Reference proteome</keyword>
<dbReference type="EMBL" id="CP094970">
    <property type="protein sequence ID" value="UYM07428.1"/>
    <property type="molecule type" value="Genomic_DNA"/>
</dbReference>
<keyword evidence="6" id="KW-0131">Cell cycle</keyword>
<evidence type="ECO:0000256" key="6">
    <source>
        <dbReference type="ARBA" id="ARBA00023306"/>
    </source>
</evidence>
<dbReference type="Gene3D" id="6.10.250.660">
    <property type="match status" value="1"/>
</dbReference>
<protein>
    <recommendedName>
        <fullName evidence="2">Cell wall synthesis protein Wag31</fullName>
    </recommendedName>
    <alternativeName>
        <fullName evidence="7">Antigen 84</fullName>
    </alternativeName>
</protein>
<dbReference type="NCBIfam" id="TIGR03544">
    <property type="entry name" value="DivI1A_domain"/>
    <property type="match status" value="1"/>
</dbReference>
<comment type="subcellular location">
    <subcellularLocation>
        <location evidence="1">Cytoplasm</location>
    </subcellularLocation>
</comment>
<dbReference type="Proteomes" id="UP001164390">
    <property type="component" value="Chromosome"/>
</dbReference>
<evidence type="ECO:0000256" key="3">
    <source>
        <dbReference type="ARBA" id="ARBA00022490"/>
    </source>
</evidence>
<evidence type="ECO:0000256" key="4">
    <source>
        <dbReference type="ARBA" id="ARBA00022618"/>
    </source>
</evidence>
<dbReference type="InterPro" id="IPR019933">
    <property type="entry name" value="DivIVA_domain"/>
</dbReference>
<accession>A0AA46TLQ1</accession>
<evidence type="ECO:0000256" key="5">
    <source>
        <dbReference type="ARBA" id="ARBA00023054"/>
    </source>
</evidence>
<evidence type="ECO:0000313" key="9">
    <source>
        <dbReference type="EMBL" id="UYM07428.1"/>
    </source>
</evidence>
<dbReference type="Pfam" id="PF05103">
    <property type="entry name" value="DivIVA"/>
    <property type="match status" value="1"/>
</dbReference>
<reference evidence="9" key="1">
    <citation type="submission" date="2022-01" db="EMBL/GenBank/DDBJ databases">
        <title>Nocardioidaceae gen. sp. A5X3R13.</title>
        <authorList>
            <person name="Lopez Marin M.A."/>
            <person name="Uhlik O."/>
        </authorList>
    </citation>
    <scope>NUCLEOTIDE SEQUENCE</scope>
    <source>
        <strain evidence="9">A5X3R13</strain>
    </source>
</reference>
<organism evidence="9 10">
    <name type="scientific">Solicola gregarius</name>
    <dbReference type="NCBI Taxonomy" id="2908642"/>
    <lineage>
        <taxon>Bacteria</taxon>
        <taxon>Bacillati</taxon>
        <taxon>Actinomycetota</taxon>
        <taxon>Actinomycetes</taxon>
        <taxon>Propionibacteriales</taxon>
        <taxon>Nocardioidaceae</taxon>
        <taxon>Solicola</taxon>
    </lineage>
</organism>
<dbReference type="InterPro" id="IPR007793">
    <property type="entry name" value="DivIVA_fam"/>
</dbReference>
<dbReference type="AlphaFoldDB" id="A0AA46TLQ1"/>
<dbReference type="KEGG" id="sgrg:L0C25_10275"/>
<dbReference type="GO" id="GO:0051301">
    <property type="term" value="P:cell division"/>
    <property type="evidence" value="ECO:0007669"/>
    <property type="project" value="UniProtKB-KW"/>
</dbReference>
<dbReference type="GO" id="GO:0005737">
    <property type="term" value="C:cytoplasm"/>
    <property type="evidence" value="ECO:0007669"/>
    <property type="project" value="UniProtKB-SubCell"/>
</dbReference>
<proteinExistence type="predicted"/>
<evidence type="ECO:0000256" key="8">
    <source>
        <dbReference type="SAM" id="Coils"/>
    </source>
</evidence>